<dbReference type="InterPro" id="IPR009875">
    <property type="entry name" value="PilZ_domain"/>
</dbReference>
<keyword evidence="3" id="KW-1185">Reference proteome</keyword>
<name>A0A1G7XQG9_9ACTN</name>
<dbReference type="Gene3D" id="2.40.10.220">
    <property type="entry name" value="predicted glycosyltransferase like domains"/>
    <property type="match status" value="1"/>
</dbReference>
<protein>
    <submittedName>
        <fullName evidence="2">PilZ domain-containing protein</fullName>
    </submittedName>
</protein>
<evidence type="ECO:0000313" key="2">
    <source>
        <dbReference type="EMBL" id="SDG86424.1"/>
    </source>
</evidence>
<organism evidence="2 3">
    <name type="scientific">Klenkia brasiliensis</name>
    <dbReference type="NCBI Taxonomy" id="333142"/>
    <lineage>
        <taxon>Bacteria</taxon>
        <taxon>Bacillati</taxon>
        <taxon>Actinomycetota</taxon>
        <taxon>Actinomycetes</taxon>
        <taxon>Geodermatophilales</taxon>
        <taxon>Geodermatophilaceae</taxon>
        <taxon>Klenkia</taxon>
    </lineage>
</organism>
<dbReference type="Pfam" id="PF07238">
    <property type="entry name" value="PilZ"/>
    <property type="match status" value="1"/>
</dbReference>
<reference evidence="3" key="1">
    <citation type="submission" date="2016-10" db="EMBL/GenBank/DDBJ databases">
        <authorList>
            <person name="Varghese N."/>
            <person name="Submissions S."/>
        </authorList>
    </citation>
    <scope>NUCLEOTIDE SEQUENCE [LARGE SCALE GENOMIC DNA]</scope>
    <source>
        <strain evidence="3">DSM 44526</strain>
    </source>
</reference>
<dbReference type="Proteomes" id="UP000198863">
    <property type="component" value="Unassembled WGS sequence"/>
</dbReference>
<accession>A0A1G7XQG9</accession>
<evidence type="ECO:0000313" key="3">
    <source>
        <dbReference type="Proteomes" id="UP000198863"/>
    </source>
</evidence>
<sequence length="214" mass="23601">MTDGEELPGPRSVLDVHVPDRDDLLVSFVPEDQPGDGVLVVTVAQDRTGRRIRVPVGQDVELIWSSRRGPRARTARVLEVVTDGEPTWRLEPLGSVRDGQRRGAVRAEVLLPAVLTDGARSVEGTTLDLSETGVRGRWPVTDGWPAVLDRVTVTLHLGEGRVVAGPAEVRRGYPVTDGRLEASLVFEGWPERAEDQVRARVFERLRQLARRGDL</sequence>
<feature type="domain" description="PilZ" evidence="1">
    <location>
        <begin position="100"/>
        <end position="202"/>
    </location>
</feature>
<dbReference type="RefSeq" id="WP_091066834.1">
    <property type="nucleotide sequence ID" value="NZ_FNCF01000006.1"/>
</dbReference>
<dbReference type="AlphaFoldDB" id="A0A1G7XQG9"/>
<dbReference type="EMBL" id="FNCF01000006">
    <property type="protein sequence ID" value="SDG86424.1"/>
    <property type="molecule type" value="Genomic_DNA"/>
</dbReference>
<evidence type="ECO:0000259" key="1">
    <source>
        <dbReference type="Pfam" id="PF07238"/>
    </source>
</evidence>
<proteinExistence type="predicted"/>
<dbReference type="GO" id="GO:0035438">
    <property type="term" value="F:cyclic-di-GMP binding"/>
    <property type="evidence" value="ECO:0007669"/>
    <property type="project" value="InterPro"/>
</dbReference>
<gene>
    <name evidence="2" type="ORF">SAMN05660324_3759</name>
</gene>